<reference evidence="2" key="1">
    <citation type="journal article" date="2020" name="G3 (Bethesda)">
        <title>High-Quality Assemblies for Three Invasive Social Wasps from the &lt;i&gt;Vespula&lt;/i&gt; Genus.</title>
        <authorList>
            <person name="Harrop T.W.R."/>
            <person name="Guhlin J."/>
            <person name="McLaughlin G.M."/>
            <person name="Permina E."/>
            <person name="Stockwell P."/>
            <person name="Gilligan J."/>
            <person name="Le Lec M.F."/>
            <person name="Gruber M.A.M."/>
            <person name="Quinn O."/>
            <person name="Lovegrove M."/>
            <person name="Duncan E.J."/>
            <person name="Remnant E.J."/>
            <person name="Van Eeckhoven J."/>
            <person name="Graham B."/>
            <person name="Knapp R.A."/>
            <person name="Langford K.W."/>
            <person name="Kronenberg Z."/>
            <person name="Press M.O."/>
            <person name="Eacker S.M."/>
            <person name="Wilson-Rankin E.E."/>
            <person name="Purcell J."/>
            <person name="Lester P.J."/>
            <person name="Dearden P.K."/>
        </authorList>
    </citation>
    <scope>NUCLEOTIDE SEQUENCE</scope>
    <source>
        <strain evidence="2">Volc-1</strain>
    </source>
</reference>
<protein>
    <submittedName>
        <fullName evidence="2">Uncharacterized protein</fullName>
    </submittedName>
</protein>
<sequence length="114" mass="13334">MVASPARGDFRARYFVMAKFTLAICIEKRAESKRGEVKEGFWRTRRREEKRKNGRARRRDETVGERRKEGEGKGVLRSENENGRRVEEKGEGDVEDGKREGIEEMEESGWILPF</sequence>
<evidence type="ECO:0000313" key="2">
    <source>
        <dbReference type="EMBL" id="KAF7425703.1"/>
    </source>
</evidence>
<gene>
    <name evidence="2" type="ORF">H0235_008141</name>
</gene>
<proteinExistence type="predicted"/>
<accession>A0A834P2P3</accession>
<evidence type="ECO:0000313" key="3">
    <source>
        <dbReference type="Proteomes" id="UP000600918"/>
    </source>
</evidence>
<organism evidence="2 3">
    <name type="scientific">Vespula pensylvanica</name>
    <name type="common">Western yellow jacket</name>
    <name type="synonym">Wasp</name>
    <dbReference type="NCBI Taxonomy" id="30213"/>
    <lineage>
        <taxon>Eukaryota</taxon>
        <taxon>Metazoa</taxon>
        <taxon>Ecdysozoa</taxon>
        <taxon>Arthropoda</taxon>
        <taxon>Hexapoda</taxon>
        <taxon>Insecta</taxon>
        <taxon>Pterygota</taxon>
        <taxon>Neoptera</taxon>
        <taxon>Endopterygota</taxon>
        <taxon>Hymenoptera</taxon>
        <taxon>Apocrita</taxon>
        <taxon>Aculeata</taxon>
        <taxon>Vespoidea</taxon>
        <taxon>Vespidae</taxon>
        <taxon>Vespinae</taxon>
        <taxon>Vespula</taxon>
    </lineage>
</organism>
<feature type="region of interest" description="Disordered" evidence="1">
    <location>
        <begin position="43"/>
        <end position="114"/>
    </location>
</feature>
<evidence type="ECO:0000256" key="1">
    <source>
        <dbReference type="SAM" id="MobiDB-lite"/>
    </source>
</evidence>
<name>A0A834P2P3_VESPE</name>
<dbReference type="Proteomes" id="UP000600918">
    <property type="component" value="Unassembled WGS sequence"/>
</dbReference>
<keyword evidence="3" id="KW-1185">Reference proteome</keyword>
<feature type="compositionally biased region" description="Basic and acidic residues" evidence="1">
    <location>
        <begin position="58"/>
        <end position="102"/>
    </location>
</feature>
<dbReference type="EMBL" id="JACSDY010000006">
    <property type="protein sequence ID" value="KAF7425703.1"/>
    <property type="molecule type" value="Genomic_DNA"/>
</dbReference>
<comment type="caution">
    <text evidence="2">The sequence shown here is derived from an EMBL/GenBank/DDBJ whole genome shotgun (WGS) entry which is preliminary data.</text>
</comment>
<dbReference type="AlphaFoldDB" id="A0A834P2P3"/>